<evidence type="ECO:0000256" key="2">
    <source>
        <dbReference type="ARBA" id="ARBA00022833"/>
    </source>
</evidence>
<dbReference type="InterPro" id="IPR007219">
    <property type="entry name" value="XnlR_reg_dom"/>
</dbReference>
<dbReference type="GO" id="GO:0008270">
    <property type="term" value="F:zinc ion binding"/>
    <property type="evidence" value="ECO:0007669"/>
    <property type="project" value="InterPro"/>
</dbReference>
<dbReference type="CDD" id="cd00067">
    <property type="entry name" value="GAL4"/>
    <property type="match status" value="1"/>
</dbReference>
<dbReference type="PROSITE" id="PS00463">
    <property type="entry name" value="ZN2_CY6_FUNGAL_1"/>
    <property type="match status" value="1"/>
</dbReference>
<feature type="domain" description="Zn(2)-C6 fungal-type" evidence="8">
    <location>
        <begin position="79"/>
        <end position="108"/>
    </location>
</feature>
<feature type="non-terminal residue" evidence="9">
    <location>
        <position position="409"/>
    </location>
</feature>
<protein>
    <recommendedName>
        <fullName evidence="8">Zn(2)-C6 fungal-type domain-containing protein</fullName>
    </recommendedName>
</protein>
<gene>
    <name evidence="9" type="ORF">N7530_011783</name>
</gene>
<dbReference type="SUPFAM" id="SSF57701">
    <property type="entry name" value="Zn2/Cys6 DNA-binding domain"/>
    <property type="match status" value="1"/>
</dbReference>
<dbReference type="PANTHER" id="PTHR47660:SF7">
    <property type="entry name" value="TRANSCRIPTION FACTOR WITH C2H2 AND ZN(2)-CYS(6) DNA BINDING DOMAIN (EUROFUNG)"/>
    <property type="match status" value="1"/>
</dbReference>
<dbReference type="InterPro" id="IPR036864">
    <property type="entry name" value="Zn2-C6_fun-type_DNA-bd_sf"/>
</dbReference>
<dbReference type="PROSITE" id="PS50048">
    <property type="entry name" value="ZN2_CY6_FUNGAL_2"/>
    <property type="match status" value="1"/>
</dbReference>
<dbReference type="OrthoDB" id="10261408at2759"/>
<evidence type="ECO:0000256" key="1">
    <source>
        <dbReference type="ARBA" id="ARBA00022723"/>
    </source>
</evidence>
<dbReference type="EMBL" id="JAPWDO010000009">
    <property type="protein sequence ID" value="KAJ5456509.1"/>
    <property type="molecule type" value="Genomic_DNA"/>
</dbReference>
<dbReference type="CDD" id="cd12148">
    <property type="entry name" value="fungal_TF_MHR"/>
    <property type="match status" value="1"/>
</dbReference>
<dbReference type="GO" id="GO:0003677">
    <property type="term" value="F:DNA binding"/>
    <property type="evidence" value="ECO:0007669"/>
    <property type="project" value="UniProtKB-KW"/>
</dbReference>
<dbReference type="Gene3D" id="4.10.240.10">
    <property type="entry name" value="Zn(2)-C6 fungal-type DNA-binding domain"/>
    <property type="match status" value="1"/>
</dbReference>
<evidence type="ECO:0000259" key="8">
    <source>
        <dbReference type="PROSITE" id="PS50048"/>
    </source>
</evidence>
<dbReference type="Pfam" id="PF04082">
    <property type="entry name" value="Fungal_trans"/>
    <property type="match status" value="1"/>
</dbReference>
<evidence type="ECO:0000313" key="9">
    <source>
        <dbReference type="EMBL" id="KAJ5456509.1"/>
    </source>
</evidence>
<evidence type="ECO:0000313" key="10">
    <source>
        <dbReference type="Proteomes" id="UP001147760"/>
    </source>
</evidence>
<sequence length="409" mass="46226">ITVTIWQSFNVRSPAVPRATVVKSISDATKHNIVEITFALVQFVVVPFLAGRLCSDSLRRHIRRDHEVPGRSLARATQACRSCRMAKTRCQGGSPCTECSLKGNLCIFDGPDLPDIEPALPDPEELLEYGGENDPINTSFENNARVDHYIHLYFAHFHPHWPILHRHTFSVPDEPPLLLQAVLMIGLWVSGSPAARQNARNLHSKLGLAVSEQRDNWGRLPVEGEHDNEASGSPISRWPIATYQGILLYIIFSLLASASIGLELNLSLTLHLSDRQILSALIETCLRNNIFYYPNMLTRYHHVESITCMWVGVEEIKRFGLALYKVSRLCGRGSCLEESDETDGRLLRLSDLQFPMPDKKNLWHASSNAELARLLLIYSRREDKSDDPRGTKWISQSGVLLDTDENWWN</sequence>
<dbReference type="Pfam" id="PF00172">
    <property type="entry name" value="Zn_clus"/>
    <property type="match status" value="1"/>
</dbReference>
<comment type="caution">
    <text evidence="9">The sequence shown here is derived from an EMBL/GenBank/DDBJ whole genome shotgun (WGS) entry which is preliminary data.</text>
</comment>
<keyword evidence="5" id="KW-0804">Transcription</keyword>
<evidence type="ECO:0000256" key="5">
    <source>
        <dbReference type="ARBA" id="ARBA00023163"/>
    </source>
</evidence>
<evidence type="ECO:0000256" key="4">
    <source>
        <dbReference type="ARBA" id="ARBA00023125"/>
    </source>
</evidence>
<organism evidence="9 10">
    <name type="scientific">Penicillium desertorum</name>
    <dbReference type="NCBI Taxonomy" id="1303715"/>
    <lineage>
        <taxon>Eukaryota</taxon>
        <taxon>Fungi</taxon>
        <taxon>Dikarya</taxon>
        <taxon>Ascomycota</taxon>
        <taxon>Pezizomycotina</taxon>
        <taxon>Eurotiomycetes</taxon>
        <taxon>Eurotiomycetidae</taxon>
        <taxon>Eurotiales</taxon>
        <taxon>Aspergillaceae</taxon>
        <taxon>Penicillium</taxon>
    </lineage>
</organism>
<keyword evidence="6" id="KW-0539">Nucleus</keyword>
<dbReference type="GO" id="GO:0006351">
    <property type="term" value="P:DNA-templated transcription"/>
    <property type="evidence" value="ECO:0007669"/>
    <property type="project" value="InterPro"/>
</dbReference>
<keyword evidence="2" id="KW-0862">Zinc</keyword>
<evidence type="ECO:0000256" key="6">
    <source>
        <dbReference type="ARBA" id="ARBA00023242"/>
    </source>
</evidence>
<keyword evidence="3" id="KW-0805">Transcription regulation</keyword>
<dbReference type="PANTHER" id="PTHR47660">
    <property type="entry name" value="TRANSCRIPTION FACTOR WITH C2H2 AND ZN(2)-CYS(6) DNA BINDING DOMAIN (EUROFUNG)-RELATED-RELATED"/>
    <property type="match status" value="1"/>
</dbReference>
<dbReference type="AlphaFoldDB" id="A0A9X0BG41"/>
<evidence type="ECO:0000256" key="3">
    <source>
        <dbReference type="ARBA" id="ARBA00023015"/>
    </source>
</evidence>
<name>A0A9X0BG41_9EURO</name>
<feature type="transmembrane region" description="Helical" evidence="7">
    <location>
        <begin position="246"/>
        <end position="268"/>
    </location>
</feature>
<reference evidence="9" key="2">
    <citation type="journal article" date="2023" name="IMA Fungus">
        <title>Comparative genomic study of the Penicillium genus elucidates a diverse pangenome and 15 lateral gene transfer events.</title>
        <authorList>
            <person name="Petersen C."/>
            <person name="Sorensen T."/>
            <person name="Nielsen M.R."/>
            <person name="Sondergaard T.E."/>
            <person name="Sorensen J.L."/>
            <person name="Fitzpatrick D.A."/>
            <person name="Frisvad J.C."/>
            <person name="Nielsen K.L."/>
        </authorList>
    </citation>
    <scope>NUCLEOTIDE SEQUENCE</scope>
    <source>
        <strain evidence="9">IBT 17660</strain>
    </source>
</reference>
<dbReference type="Proteomes" id="UP001147760">
    <property type="component" value="Unassembled WGS sequence"/>
</dbReference>
<dbReference type="GO" id="GO:0000981">
    <property type="term" value="F:DNA-binding transcription factor activity, RNA polymerase II-specific"/>
    <property type="evidence" value="ECO:0007669"/>
    <property type="project" value="InterPro"/>
</dbReference>
<keyword evidence="4" id="KW-0238">DNA-binding</keyword>
<feature type="transmembrane region" description="Helical" evidence="7">
    <location>
        <begin position="33"/>
        <end position="54"/>
    </location>
</feature>
<keyword evidence="10" id="KW-1185">Reference proteome</keyword>
<proteinExistence type="predicted"/>
<reference evidence="9" key="1">
    <citation type="submission" date="2022-12" db="EMBL/GenBank/DDBJ databases">
        <authorList>
            <person name="Petersen C."/>
        </authorList>
    </citation>
    <scope>NUCLEOTIDE SEQUENCE</scope>
    <source>
        <strain evidence="9">IBT 17660</strain>
    </source>
</reference>
<dbReference type="SMART" id="SM00066">
    <property type="entry name" value="GAL4"/>
    <property type="match status" value="1"/>
</dbReference>
<keyword evidence="7" id="KW-0812">Transmembrane</keyword>
<keyword evidence="7" id="KW-1133">Transmembrane helix</keyword>
<keyword evidence="1" id="KW-0479">Metal-binding</keyword>
<keyword evidence="7" id="KW-0472">Membrane</keyword>
<accession>A0A9X0BG41</accession>
<evidence type="ECO:0000256" key="7">
    <source>
        <dbReference type="SAM" id="Phobius"/>
    </source>
</evidence>
<dbReference type="InterPro" id="IPR001138">
    <property type="entry name" value="Zn2Cys6_DnaBD"/>
</dbReference>